<evidence type="ECO:0000313" key="2">
    <source>
        <dbReference type="EMBL" id="GIM90126.1"/>
    </source>
</evidence>
<accession>A0A919W7S4</accession>
<organism evidence="2 3">
    <name type="scientific">Paractinoplanes toevensis</name>
    <dbReference type="NCBI Taxonomy" id="571911"/>
    <lineage>
        <taxon>Bacteria</taxon>
        <taxon>Bacillati</taxon>
        <taxon>Actinomycetota</taxon>
        <taxon>Actinomycetes</taxon>
        <taxon>Micromonosporales</taxon>
        <taxon>Micromonosporaceae</taxon>
        <taxon>Paractinoplanes</taxon>
    </lineage>
</organism>
<gene>
    <name evidence="2" type="ORF">Ato02nite_019190</name>
</gene>
<proteinExistence type="predicted"/>
<dbReference type="Proteomes" id="UP000677082">
    <property type="component" value="Unassembled WGS sequence"/>
</dbReference>
<sequence>MSPPRSAPHADDPNDSGTAHLAPPLPAGARLLTADEAVAVLITGEHPDGDRGTLAFDAALVEALRQGWLLACRLPDGQIAFTRPTLDTPGQPPTS</sequence>
<protein>
    <submittedName>
        <fullName evidence="2">Uncharacterized protein</fullName>
    </submittedName>
</protein>
<comment type="caution">
    <text evidence="2">The sequence shown here is derived from an EMBL/GenBank/DDBJ whole genome shotgun (WGS) entry which is preliminary data.</text>
</comment>
<reference evidence="2 3" key="1">
    <citation type="submission" date="2021-03" db="EMBL/GenBank/DDBJ databases">
        <title>Whole genome shotgun sequence of Actinoplanes toevensis NBRC 105298.</title>
        <authorList>
            <person name="Komaki H."/>
            <person name="Tamura T."/>
        </authorList>
    </citation>
    <scope>NUCLEOTIDE SEQUENCE [LARGE SCALE GENOMIC DNA]</scope>
    <source>
        <strain evidence="2 3">NBRC 105298</strain>
    </source>
</reference>
<feature type="region of interest" description="Disordered" evidence="1">
    <location>
        <begin position="1"/>
        <end position="26"/>
    </location>
</feature>
<evidence type="ECO:0000313" key="3">
    <source>
        <dbReference type="Proteomes" id="UP000677082"/>
    </source>
</evidence>
<dbReference type="EMBL" id="BOQN01000023">
    <property type="protein sequence ID" value="GIM90126.1"/>
    <property type="molecule type" value="Genomic_DNA"/>
</dbReference>
<keyword evidence="3" id="KW-1185">Reference proteome</keyword>
<dbReference type="AlphaFoldDB" id="A0A919W7S4"/>
<name>A0A919W7S4_9ACTN</name>
<evidence type="ECO:0000256" key="1">
    <source>
        <dbReference type="SAM" id="MobiDB-lite"/>
    </source>
</evidence>
<dbReference type="RefSeq" id="WP_213006074.1">
    <property type="nucleotide sequence ID" value="NZ_BOQN01000023.1"/>
</dbReference>